<feature type="transmembrane region" description="Helical" evidence="2">
    <location>
        <begin position="305"/>
        <end position="326"/>
    </location>
</feature>
<dbReference type="Proteomes" id="UP000549394">
    <property type="component" value="Unassembled WGS sequence"/>
</dbReference>
<comment type="caution">
    <text evidence="3">The sequence shown here is derived from an EMBL/GenBank/DDBJ whole genome shotgun (WGS) entry which is preliminary data.</text>
</comment>
<feature type="region of interest" description="Disordered" evidence="1">
    <location>
        <begin position="1"/>
        <end position="46"/>
    </location>
</feature>
<dbReference type="InterPro" id="IPR029201">
    <property type="entry name" value="Jiraiya"/>
</dbReference>
<proteinExistence type="predicted"/>
<dbReference type="EMBL" id="CAJFCJ010000020">
    <property type="protein sequence ID" value="CAD5124160.1"/>
    <property type="molecule type" value="Genomic_DNA"/>
</dbReference>
<reference evidence="3 4" key="1">
    <citation type="submission" date="2020-08" db="EMBL/GenBank/DDBJ databases">
        <authorList>
            <person name="Hejnol A."/>
        </authorList>
    </citation>
    <scope>NUCLEOTIDE SEQUENCE [LARGE SCALE GENOMIC DNA]</scope>
</reference>
<keyword evidence="2" id="KW-1133">Transmembrane helix</keyword>
<dbReference type="Pfam" id="PF15038">
    <property type="entry name" value="Jiraiya"/>
    <property type="match status" value="1"/>
</dbReference>
<feature type="region of interest" description="Disordered" evidence="1">
    <location>
        <begin position="85"/>
        <end position="111"/>
    </location>
</feature>
<accession>A0A7I8W7G1</accession>
<dbReference type="AlphaFoldDB" id="A0A7I8W7G1"/>
<feature type="transmembrane region" description="Helical" evidence="2">
    <location>
        <begin position="173"/>
        <end position="199"/>
    </location>
</feature>
<evidence type="ECO:0000256" key="1">
    <source>
        <dbReference type="SAM" id="MobiDB-lite"/>
    </source>
</evidence>
<evidence type="ECO:0000313" key="4">
    <source>
        <dbReference type="Proteomes" id="UP000549394"/>
    </source>
</evidence>
<organism evidence="3 4">
    <name type="scientific">Dimorphilus gyrociliatus</name>
    <dbReference type="NCBI Taxonomy" id="2664684"/>
    <lineage>
        <taxon>Eukaryota</taxon>
        <taxon>Metazoa</taxon>
        <taxon>Spiralia</taxon>
        <taxon>Lophotrochozoa</taxon>
        <taxon>Annelida</taxon>
        <taxon>Polychaeta</taxon>
        <taxon>Polychaeta incertae sedis</taxon>
        <taxon>Dinophilidae</taxon>
        <taxon>Dimorphilus</taxon>
    </lineage>
</organism>
<sequence length="370" mass="40831">MQTTSPVYNIRKPQPPPRDPGTKIQSVRTFQDVPRPSVRRLNRSRSSQITASLDHMNATVDLASPAPPATGQVNPTYRHDYENVQAYSPREEEHRARIEHKSRPVPEYSPIGRQKSILSNRSMISYRESTPAPQTDSLNRSTSKFDSLRKSFLGISRPSLSSSRITLIRGLGLGNALTSLCAITLASLVFAVLSMMLLFQFSEKKMSMSSSNSVVTQTVYSSTSEAGVALTSLSVMLNLCCVTAGILQSFFSAKLLKVPQGEERAFRYLKECAGTRMIAVGGFFFSVPCFLIATLLYILLEFRTASAIIAIVVFTVGVAFVLATVVHSIYFWRCEKADVDLDEKTKPTMNGALPRKAEQSISHCELSTLV</sequence>
<protein>
    <submittedName>
        <fullName evidence="3">DgyrCDS12461</fullName>
    </submittedName>
</protein>
<dbReference type="PANTHER" id="PTHR39947">
    <property type="entry name" value="IP19862P"/>
    <property type="match status" value="1"/>
</dbReference>
<keyword evidence="2" id="KW-0812">Transmembrane</keyword>
<feature type="transmembrane region" description="Helical" evidence="2">
    <location>
        <begin position="277"/>
        <end position="299"/>
    </location>
</feature>
<keyword evidence="4" id="KW-1185">Reference proteome</keyword>
<dbReference type="PANTHER" id="PTHR39947:SF1">
    <property type="entry name" value="IP19862P"/>
    <property type="match status" value="1"/>
</dbReference>
<evidence type="ECO:0000256" key="2">
    <source>
        <dbReference type="SAM" id="Phobius"/>
    </source>
</evidence>
<gene>
    <name evidence="3" type="ORF">DGYR_LOCUS11742</name>
</gene>
<keyword evidence="2" id="KW-0472">Membrane</keyword>
<dbReference type="OrthoDB" id="10056560at2759"/>
<evidence type="ECO:0000313" key="3">
    <source>
        <dbReference type="EMBL" id="CAD5124160.1"/>
    </source>
</evidence>
<feature type="compositionally biased region" description="Basic and acidic residues" evidence="1">
    <location>
        <begin position="89"/>
        <end position="104"/>
    </location>
</feature>
<name>A0A7I8W7G1_9ANNE</name>
<feature type="transmembrane region" description="Helical" evidence="2">
    <location>
        <begin position="235"/>
        <end position="256"/>
    </location>
</feature>